<keyword evidence="3 8" id="KW-0238">DNA-binding</keyword>
<evidence type="ECO:0000313" key="12">
    <source>
        <dbReference type="Proteomes" id="UP000078561"/>
    </source>
</evidence>
<feature type="compositionally biased region" description="Low complexity" evidence="9">
    <location>
        <begin position="130"/>
        <end position="146"/>
    </location>
</feature>
<organism evidence="11">
    <name type="scientific">Absidia glauca</name>
    <name type="common">Pin mould</name>
    <dbReference type="NCBI Taxonomy" id="4829"/>
    <lineage>
        <taxon>Eukaryota</taxon>
        <taxon>Fungi</taxon>
        <taxon>Fungi incertae sedis</taxon>
        <taxon>Mucoromycota</taxon>
        <taxon>Mucoromycotina</taxon>
        <taxon>Mucoromycetes</taxon>
        <taxon>Mucorales</taxon>
        <taxon>Cunninghamellaceae</taxon>
        <taxon>Absidia</taxon>
    </lineage>
</organism>
<evidence type="ECO:0000256" key="7">
    <source>
        <dbReference type="ARBA" id="ARBA00038021"/>
    </source>
</evidence>
<feature type="DNA-binding region" description="Homeobox" evidence="8">
    <location>
        <begin position="151"/>
        <end position="213"/>
    </location>
</feature>
<evidence type="ECO:0000313" key="11">
    <source>
        <dbReference type="EMBL" id="SAL96913.1"/>
    </source>
</evidence>
<dbReference type="PROSITE" id="PS50071">
    <property type="entry name" value="HOMEOBOX_2"/>
    <property type="match status" value="1"/>
</dbReference>
<feature type="domain" description="Homeobox" evidence="10">
    <location>
        <begin position="149"/>
        <end position="212"/>
    </location>
</feature>
<dbReference type="Proteomes" id="UP000078561">
    <property type="component" value="Unassembled WGS sequence"/>
</dbReference>
<evidence type="ECO:0000256" key="1">
    <source>
        <dbReference type="ARBA" id="ARBA00004123"/>
    </source>
</evidence>
<dbReference type="InterPro" id="IPR008422">
    <property type="entry name" value="KN_HD"/>
</dbReference>
<gene>
    <name evidence="11" type="primary">ABSGL_02363.1 scaffold 3364</name>
</gene>
<dbReference type="EMBL" id="LT551459">
    <property type="protein sequence ID" value="SAL96913.1"/>
    <property type="molecule type" value="Genomic_DNA"/>
</dbReference>
<keyword evidence="2" id="KW-0805">Transcription regulation</keyword>
<feature type="region of interest" description="Disordered" evidence="9">
    <location>
        <begin position="230"/>
        <end position="273"/>
    </location>
</feature>
<comment type="subcellular location">
    <subcellularLocation>
        <location evidence="1 8">Nucleus</location>
    </subcellularLocation>
</comment>
<dbReference type="InterPro" id="IPR001356">
    <property type="entry name" value="HD"/>
</dbReference>
<dbReference type="SUPFAM" id="SSF46689">
    <property type="entry name" value="Homeodomain-like"/>
    <property type="match status" value="1"/>
</dbReference>
<dbReference type="PANTHER" id="PTHR11850">
    <property type="entry name" value="HOMEOBOX PROTEIN TRANSCRIPTION FACTORS"/>
    <property type="match status" value="1"/>
</dbReference>
<keyword evidence="6 8" id="KW-0539">Nucleus</keyword>
<evidence type="ECO:0000256" key="6">
    <source>
        <dbReference type="ARBA" id="ARBA00023242"/>
    </source>
</evidence>
<keyword evidence="12" id="KW-1185">Reference proteome</keyword>
<sequence length="273" mass="31599">MQAEHKQLRVFSPVILFHDHQVSQDEASSGQIHAPCGDPFHHDNQIIELHKRRVSRMLEHNGRYWSDIIAWSRDHALATDHSPVPSLVSSPTPPLESRELPSPKQSPPPPPTFHRHHHRRSLSKHKPPAKHAITSTSIISTATKSSDAMTNKRRRGNLPKAVTAILREWLSDHKKHPYPTEDEKDALASKTGLSLNQISNWFINARRRILQPMLEQQQEQEQQPELDILTYDNSNHSSDDFTHRRLRRKRPATEALQRQDTLPQKRIHSRRRS</sequence>
<evidence type="ECO:0000256" key="5">
    <source>
        <dbReference type="ARBA" id="ARBA00023163"/>
    </source>
</evidence>
<protein>
    <recommendedName>
        <fullName evidence="10">Homeobox domain-containing protein</fullName>
    </recommendedName>
</protein>
<keyword evidence="5" id="KW-0804">Transcription</keyword>
<dbReference type="GO" id="GO:0003677">
    <property type="term" value="F:DNA binding"/>
    <property type="evidence" value="ECO:0007669"/>
    <property type="project" value="UniProtKB-UniRule"/>
</dbReference>
<dbReference type="OMA" id="MLEHNGR"/>
<dbReference type="CDD" id="cd00086">
    <property type="entry name" value="homeodomain"/>
    <property type="match status" value="1"/>
</dbReference>
<evidence type="ECO:0000256" key="9">
    <source>
        <dbReference type="SAM" id="MobiDB-lite"/>
    </source>
</evidence>
<dbReference type="GO" id="GO:0006355">
    <property type="term" value="P:regulation of DNA-templated transcription"/>
    <property type="evidence" value="ECO:0007669"/>
    <property type="project" value="InterPro"/>
</dbReference>
<dbReference type="InParanoid" id="A0A163J3B4"/>
<dbReference type="InterPro" id="IPR009057">
    <property type="entry name" value="Homeodomain-like_sf"/>
</dbReference>
<dbReference type="Gene3D" id="1.10.10.60">
    <property type="entry name" value="Homeodomain-like"/>
    <property type="match status" value="1"/>
</dbReference>
<evidence type="ECO:0000259" key="10">
    <source>
        <dbReference type="PROSITE" id="PS50071"/>
    </source>
</evidence>
<keyword evidence="4 8" id="KW-0371">Homeobox</keyword>
<feature type="compositionally biased region" description="Basic residues" evidence="9">
    <location>
        <begin position="113"/>
        <end position="129"/>
    </location>
</feature>
<dbReference type="AlphaFoldDB" id="A0A163J3B4"/>
<dbReference type="GO" id="GO:0005634">
    <property type="term" value="C:nucleus"/>
    <property type="evidence" value="ECO:0007669"/>
    <property type="project" value="UniProtKB-SubCell"/>
</dbReference>
<proteinExistence type="inferred from homology"/>
<accession>A0A163J3B4</accession>
<feature type="region of interest" description="Disordered" evidence="9">
    <location>
        <begin position="81"/>
        <end position="157"/>
    </location>
</feature>
<comment type="similarity">
    <text evidence="7">Belongs to the TALE/TGIF homeobox family.</text>
</comment>
<evidence type="ECO:0000256" key="8">
    <source>
        <dbReference type="PROSITE-ProRule" id="PRU00108"/>
    </source>
</evidence>
<dbReference type="STRING" id="4829.A0A163J3B4"/>
<evidence type="ECO:0000256" key="4">
    <source>
        <dbReference type="ARBA" id="ARBA00023155"/>
    </source>
</evidence>
<dbReference type="FunFam" id="1.10.10.60:FF:000059">
    <property type="entry name" value="TGFB-induced factor homeobox 1"/>
    <property type="match status" value="1"/>
</dbReference>
<evidence type="ECO:0000256" key="3">
    <source>
        <dbReference type="ARBA" id="ARBA00023125"/>
    </source>
</evidence>
<dbReference type="OrthoDB" id="10056939at2759"/>
<dbReference type="Pfam" id="PF05920">
    <property type="entry name" value="Homeobox_KN"/>
    <property type="match status" value="1"/>
</dbReference>
<name>A0A163J3B4_ABSGL</name>
<dbReference type="SMART" id="SM00389">
    <property type="entry name" value="HOX"/>
    <property type="match status" value="1"/>
</dbReference>
<reference evidence="11" key="1">
    <citation type="submission" date="2016-04" db="EMBL/GenBank/DDBJ databases">
        <authorList>
            <person name="Evans L.H."/>
            <person name="Alamgir A."/>
            <person name="Owens N."/>
            <person name="Weber N.D."/>
            <person name="Virtaneva K."/>
            <person name="Barbian K."/>
            <person name="Babar A."/>
            <person name="Rosenke K."/>
        </authorList>
    </citation>
    <scope>NUCLEOTIDE SEQUENCE [LARGE SCALE GENOMIC DNA]</scope>
    <source>
        <strain evidence="11">CBS 101.48</strain>
    </source>
</reference>
<evidence type="ECO:0000256" key="2">
    <source>
        <dbReference type="ARBA" id="ARBA00023015"/>
    </source>
</evidence>
<dbReference type="InterPro" id="IPR050224">
    <property type="entry name" value="TALE_homeobox"/>
</dbReference>